<reference evidence="6" key="1">
    <citation type="journal article" date="2019" name="Int. J. Syst. Evol. Microbiol.">
        <title>The Global Catalogue of Microorganisms (GCM) 10K type strain sequencing project: providing services to taxonomists for standard genome sequencing and annotation.</title>
        <authorList>
            <consortium name="The Broad Institute Genomics Platform"/>
            <consortium name="The Broad Institute Genome Sequencing Center for Infectious Disease"/>
            <person name="Wu L."/>
            <person name="Ma J."/>
        </authorList>
    </citation>
    <scope>NUCLEOTIDE SEQUENCE [LARGE SCALE GENOMIC DNA]</scope>
    <source>
        <strain evidence="6">JCM 17551</strain>
    </source>
</reference>
<feature type="domain" description="EAL" evidence="2">
    <location>
        <begin position="7"/>
        <end position="257"/>
    </location>
</feature>
<dbReference type="InterPro" id="IPR043128">
    <property type="entry name" value="Rev_trsase/Diguanyl_cyclase"/>
</dbReference>
<dbReference type="PROSITE" id="PS51371">
    <property type="entry name" value="CBS"/>
    <property type="match status" value="1"/>
</dbReference>
<organism evidence="5 6">
    <name type="scientific">Litoribacillus peritrichatus</name>
    <dbReference type="NCBI Taxonomy" id="718191"/>
    <lineage>
        <taxon>Bacteria</taxon>
        <taxon>Pseudomonadati</taxon>
        <taxon>Pseudomonadota</taxon>
        <taxon>Gammaproteobacteria</taxon>
        <taxon>Oceanospirillales</taxon>
        <taxon>Oceanospirillaceae</taxon>
        <taxon>Litoribacillus</taxon>
    </lineage>
</organism>
<dbReference type="SUPFAM" id="SSF54631">
    <property type="entry name" value="CBS-domain pair"/>
    <property type="match status" value="1"/>
</dbReference>
<evidence type="ECO:0000259" key="2">
    <source>
        <dbReference type="PROSITE" id="PS50883"/>
    </source>
</evidence>
<dbReference type="Gene3D" id="3.10.580.10">
    <property type="entry name" value="CBS-domain"/>
    <property type="match status" value="1"/>
</dbReference>
<dbReference type="InterPro" id="IPR000160">
    <property type="entry name" value="GGDEF_dom"/>
</dbReference>
<dbReference type="PROSITE" id="PS50887">
    <property type="entry name" value="GGDEF"/>
    <property type="match status" value="1"/>
</dbReference>
<dbReference type="CDD" id="cd01949">
    <property type="entry name" value="GGDEF"/>
    <property type="match status" value="1"/>
</dbReference>
<sequence>MVAGMNWCTLEQTLREIIHQGTIQTFFQPIVDLHKQKVLGHEALTRGPSDSPLFSAGVLFETAERAGLQESLEHLCRRQSAQRFKALGVDGLLFINVSPQALEAPTFSLEKLDKLLAFVEIDPRQVVLELSERYPASDISETLKALGVLKSRGFRIAIDDLGTGYSGLKLWSEVKPDYVKIDRHFVRDIDSDLVKREFVASVVQLANGMGCNLIAEGVETEAEVKTVQDLGISLCQGFYFGKPKPVPVISNLFKFAKTKSDPISLGKVGSLAACVQPISSNTSLKEVSERFSSAGFVSSIPVVEERRPVGMISKWSLLELFSLPFGRALHENKPVKQYMAHNPIVVAWDEDLSEVSRLLTDEEDLYIRQHFIIERDGLYHGLGSTRDVLKRITDMKIRSARYANPLTLLPGNVPINEKLQELETSGRDYTLAYFDIDHFKPLNDVLGYARGDQVIQLLANILRTHVPLDHSFIGHVGGDDFVVIFEDSVSVIEVCETVQRCYAEDVLAYYPETNVRQGYISAHDRSGRQQRFPLSALSVGVVYQDCLGVAASQDIAALAAQAKKAAKQSQNKLATLSMSGFLKDLPDKATAETQANELAV</sequence>
<dbReference type="Pfam" id="PF00563">
    <property type="entry name" value="EAL"/>
    <property type="match status" value="1"/>
</dbReference>
<name>A0ABP7NFX7_9GAMM</name>
<dbReference type="Gene3D" id="3.20.20.450">
    <property type="entry name" value="EAL domain"/>
    <property type="match status" value="1"/>
</dbReference>
<dbReference type="InterPro" id="IPR035919">
    <property type="entry name" value="EAL_sf"/>
</dbReference>
<proteinExistence type="predicted"/>
<evidence type="ECO:0000313" key="6">
    <source>
        <dbReference type="Proteomes" id="UP001501565"/>
    </source>
</evidence>
<evidence type="ECO:0000256" key="1">
    <source>
        <dbReference type="PROSITE-ProRule" id="PRU00703"/>
    </source>
</evidence>
<dbReference type="SUPFAM" id="SSF141868">
    <property type="entry name" value="EAL domain-like"/>
    <property type="match status" value="1"/>
</dbReference>
<dbReference type="Proteomes" id="UP001501565">
    <property type="component" value="Unassembled WGS sequence"/>
</dbReference>
<accession>A0ABP7NFX7</accession>
<dbReference type="SMART" id="SM00267">
    <property type="entry name" value="GGDEF"/>
    <property type="match status" value="1"/>
</dbReference>
<feature type="domain" description="CBS" evidence="4">
    <location>
        <begin position="271"/>
        <end position="329"/>
    </location>
</feature>
<evidence type="ECO:0000259" key="4">
    <source>
        <dbReference type="PROSITE" id="PS51371"/>
    </source>
</evidence>
<dbReference type="Gene3D" id="3.30.70.270">
    <property type="match status" value="1"/>
</dbReference>
<gene>
    <name evidence="5" type="ORF">GCM10022277_44850</name>
</gene>
<dbReference type="Pfam" id="PF00990">
    <property type="entry name" value="GGDEF"/>
    <property type="match status" value="1"/>
</dbReference>
<evidence type="ECO:0000259" key="3">
    <source>
        <dbReference type="PROSITE" id="PS50887"/>
    </source>
</evidence>
<dbReference type="CDD" id="cd01948">
    <property type="entry name" value="EAL"/>
    <property type="match status" value="1"/>
</dbReference>
<dbReference type="InterPro" id="IPR050706">
    <property type="entry name" value="Cyclic-di-GMP_PDE-like"/>
</dbReference>
<comment type="caution">
    <text evidence="5">The sequence shown here is derived from an EMBL/GenBank/DDBJ whole genome shotgun (WGS) entry which is preliminary data.</text>
</comment>
<dbReference type="InterPro" id="IPR001633">
    <property type="entry name" value="EAL_dom"/>
</dbReference>
<dbReference type="InterPro" id="IPR029787">
    <property type="entry name" value="Nucleotide_cyclase"/>
</dbReference>
<evidence type="ECO:0000313" key="5">
    <source>
        <dbReference type="EMBL" id="GAA3944150.1"/>
    </source>
</evidence>
<dbReference type="InterPro" id="IPR000644">
    <property type="entry name" value="CBS_dom"/>
</dbReference>
<dbReference type="InterPro" id="IPR046342">
    <property type="entry name" value="CBS_dom_sf"/>
</dbReference>
<dbReference type="Pfam" id="PF00571">
    <property type="entry name" value="CBS"/>
    <property type="match status" value="1"/>
</dbReference>
<dbReference type="SMART" id="SM00052">
    <property type="entry name" value="EAL"/>
    <property type="match status" value="1"/>
</dbReference>
<dbReference type="NCBIfam" id="TIGR00254">
    <property type="entry name" value="GGDEF"/>
    <property type="match status" value="1"/>
</dbReference>
<keyword evidence="1" id="KW-0129">CBS domain</keyword>
<feature type="domain" description="GGDEF" evidence="3">
    <location>
        <begin position="427"/>
        <end position="578"/>
    </location>
</feature>
<dbReference type="SUPFAM" id="SSF55073">
    <property type="entry name" value="Nucleotide cyclase"/>
    <property type="match status" value="1"/>
</dbReference>
<dbReference type="PANTHER" id="PTHR33121">
    <property type="entry name" value="CYCLIC DI-GMP PHOSPHODIESTERASE PDEF"/>
    <property type="match status" value="1"/>
</dbReference>
<protein>
    <submittedName>
        <fullName evidence="5">GGDEF domain-containing protein</fullName>
    </submittedName>
</protein>
<keyword evidence="6" id="KW-1185">Reference proteome</keyword>
<dbReference type="PANTHER" id="PTHR33121:SF76">
    <property type="entry name" value="SIGNALING PROTEIN"/>
    <property type="match status" value="1"/>
</dbReference>
<dbReference type="PROSITE" id="PS50883">
    <property type="entry name" value="EAL"/>
    <property type="match status" value="1"/>
</dbReference>
<dbReference type="EMBL" id="BAABBN010000017">
    <property type="protein sequence ID" value="GAA3944150.1"/>
    <property type="molecule type" value="Genomic_DNA"/>
</dbReference>